<evidence type="ECO:0008006" key="3">
    <source>
        <dbReference type="Google" id="ProtNLM"/>
    </source>
</evidence>
<dbReference type="Proteomes" id="UP000008815">
    <property type="component" value="Chromosome 2"/>
</dbReference>
<accession>A0A0H3KVF2</accession>
<name>A0A0H3KVF2_BURM1</name>
<dbReference type="KEGG" id="bmj:BMULJ_04503"/>
<dbReference type="HOGENOM" id="CLU_2551730_0_0_4"/>
<sequence>MRRVVHIAFFALLVYLIGDRAMLHAQGRDAGPAACAERADQVRYDALGRGFGSAAADTQREAFMSGCLVTGRADQDVAMAAR</sequence>
<organism evidence="1 2">
    <name type="scientific">Burkholderia multivorans (strain ATCC 17616 / 249)</name>
    <dbReference type="NCBI Taxonomy" id="395019"/>
    <lineage>
        <taxon>Bacteria</taxon>
        <taxon>Pseudomonadati</taxon>
        <taxon>Pseudomonadota</taxon>
        <taxon>Betaproteobacteria</taxon>
        <taxon>Burkholderiales</taxon>
        <taxon>Burkholderiaceae</taxon>
        <taxon>Burkholderia</taxon>
        <taxon>Burkholderia cepacia complex</taxon>
    </lineage>
</organism>
<proteinExistence type="predicted"/>
<dbReference type="RefSeq" id="WP_012216816.1">
    <property type="nucleotide sequence ID" value="NC_010086.1"/>
</dbReference>
<evidence type="ECO:0000313" key="1">
    <source>
        <dbReference type="EMBL" id="BAG46354.1"/>
    </source>
</evidence>
<gene>
    <name evidence="1" type="ordered locus">BMULJ_04503</name>
</gene>
<dbReference type="KEGG" id="bmu:Bmul_4000"/>
<evidence type="ECO:0000313" key="2">
    <source>
        <dbReference type="Proteomes" id="UP000008815"/>
    </source>
</evidence>
<dbReference type="EMBL" id="AP009386">
    <property type="protein sequence ID" value="BAG46354.1"/>
    <property type="molecule type" value="Genomic_DNA"/>
</dbReference>
<keyword evidence="2" id="KW-1185">Reference proteome</keyword>
<protein>
    <recommendedName>
        <fullName evidence="3">Adhesin</fullName>
    </recommendedName>
</protein>
<reference evidence="1 2" key="1">
    <citation type="submission" date="2007-04" db="EMBL/GenBank/DDBJ databases">
        <title>Complete genome sequence of Burkholderia multivorans ATCC 17616.</title>
        <authorList>
            <person name="Ohtsubo Y."/>
            <person name="Yamashita A."/>
            <person name="Kurokawa K."/>
            <person name="Takami H."/>
            <person name="Yuhara S."/>
            <person name="Nishiyama E."/>
            <person name="Endo R."/>
            <person name="Miyazaki R."/>
            <person name="Ono A."/>
            <person name="Yano K."/>
            <person name="Ito M."/>
            <person name="Sota M."/>
            <person name="Yuji N."/>
            <person name="Hattori M."/>
            <person name="Tsuda M."/>
        </authorList>
    </citation>
    <scope>NUCLEOTIDE SEQUENCE [LARGE SCALE GENOMIC DNA]</scope>
    <source>
        <strain evidence="2">ATCC 17616 / 249</strain>
    </source>
</reference>
<dbReference type="AlphaFoldDB" id="A0A0H3KVF2"/>